<gene>
    <name evidence="5" type="ORF">LMG29739_02469</name>
</gene>
<dbReference type="PROSITE" id="PS01117">
    <property type="entry name" value="HTH_MARR_1"/>
    <property type="match status" value="1"/>
</dbReference>
<keyword evidence="1" id="KW-0805">Transcription regulation</keyword>
<dbReference type="PANTHER" id="PTHR33164:SF105">
    <property type="entry name" value="TRANSCRIPTIONAL REPRESSOR PROTEIN-RELATED"/>
    <property type="match status" value="1"/>
</dbReference>
<evidence type="ECO:0000259" key="4">
    <source>
        <dbReference type="PROSITE" id="PS50995"/>
    </source>
</evidence>
<dbReference type="GO" id="GO:0003700">
    <property type="term" value="F:DNA-binding transcription factor activity"/>
    <property type="evidence" value="ECO:0007669"/>
    <property type="project" value="InterPro"/>
</dbReference>
<organism evidence="5 6">
    <name type="scientific">Paraburkholderia solisilvae</name>
    <dbReference type="NCBI Taxonomy" id="624376"/>
    <lineage>
        <taxon>Bacteria</taxon>
        <taxon>Pseudomonadati</taxon>
        <taxon>Pseudomonadota</taxon>
        <taxon>Betaproteobacteria</taxon>
        <taxon>Burkholderiales</taxon>
        <taxon>Burkholderiaceae</taxon>
        <taxon>Paraburkholderia</taxon>
    </lineage>
</organism>
<dbReference type="InterPro" id="IPR039422">
    <property type="entry name" value="MarR/SlyA-like"/>
</dbReference>
<feature type="domain" description="HTH marR-type" evidence="4">
    <location>
        <begin position="11"/>
        <end position="145"/>
    </location>
</feature>
<dbReference type="InterPro" id="IPR036388">
    <property type="entry name" value="WH-like_DNA-bd_sf"/>
</dbReference>
<sequence>MSPANSIVTPDRCNNTALKKASRKLSQVYDDALVSSGLKSTQASLLFEINRWNETPPTMKDLAAALVMDRSTLGQNLRPLERDGLVALEENPTDGRSKYVVLTRVGKKKVAEAAVLWSEAQKRFEKFFGAKDAENLRTVLVAIANASEL</sequence>
<protein>
    <recommendedName>
        <fullName evidence="4">HTH marR-type domain-containing protein</fullName>
    </recommendedName>
</protein>
<dbReference type="SUPFAM" id="SSF46785">
    <property type="entry name" value="Winged helix' DNA-binding domain"/>
    <property type="match status" value="1"/>
</dbReference>
<dbReference type="EMBL" id="CADIKF010000016">
    <property type="protein sequence ID" value="CAB3756524.1"/>
    <property type="molecule type" value="Genomic_DNA"/>
</dbReference>
<dbReference type="Pfam" id="PF12802">
    <property type="entry name" value="MarR_2"/>
    <property type="match status" value="1"/>
</dbReference>
<evidence type="ECO:0000256" key="3">
    <source>
        <dbReference type="ARBA" id="ARBA00023163"/>
    </source>
</evidence>
<dbReference type="Gene3D" id="1.10.10.10">
    <property type="entry name" value="Winged helix-like DNA-binding domain superfamily/Winged helix DNA-binding domain"/>
    <property type="match status" value="1"/>
</dbReference>
<dbReference type="RefSeq" id="WP_175111195.1">
    <property type="nucleotide sequence ID" value="NZ_CADIKF010000016.1"/>
</dbReference>
<dbReference type="PROSITE" id="PS50995">
    <property type="entry name" value="HTH_MARR_2"/>
    <property type="match status" value="1"/>
</dbReference>
<dbReference type="GO" id="GO:0006950">
    <property type="term" value="P:response to stress"/>
    <property type="evidence" value="ECO:0007669"/>
    <property type="project" value="TreeGrafter"/>
</dbReference>
<keyword evidence="6" id="KW-1185">Reference proteome</keyword>
<name>A0A6J5DSP4_9BURK</name>
<evidence type="ECO:0000256" key="2">
    <source>
        <dbReference type="ARBA" id="ARBA00023125"/>
    </source>
</evidence>
<dbReference type="InterPro" id="IPR036390">
    <property type="entry name" value="WH_DNA-bd_sf"/>
</dbReference>
<dbReference type="PANTHER" id="PTHR33164">
    <property type="entry name" value="TRANSCRIPTIONAL REGULATOR, MARR FAMILY"/>
    <property type="match status" value="1"/>
</dbReference>
<dbReference type="SMART" id="SM00347">
    <property type="entry name" value="HTH_MARR"/>
    <property type="match status" value="1"/>
</dbReference>
<dbReference type="InterPro" id="IPR000835">
    <property type="entry name" value="HTH_MarR-typ"/>
</dbReference>
<evidence type="ECO:0000313" key="6">
    <source>
        <dbReference type="Proteomes" id="UP000494329"/>
    </source>
</evidence>
<dbReference type="Proteomes" id="UP000494329">
    <property type="component" value="Unassembled WGS sequence"/>
</dbReference>
<dbReference type="InterPro" id="IPR023187">
    <property type="entry name" value="Tscrpt_reg_MarR-type_CS"/>
</dbReference>
<evidence type="ECO:0000313" key="5">
    <source>
        <dbReference type="EMBL" id="CAB3756524.1"/>
    </source>
</evidence>
<dbReference type="AlphaFoldDB" id="A0A6J5DSP4"/>
<dbReference type="GO" id="GO:0003677">
    <property type="term" value="F:DNA binding"/>
    <property type="evidence" value="ECO:0007669"/>
    <property type="project" value="UniProtKB-KW"/>
</dbReference>
<keyword evidence="3" id="KW-0804">Transcription</keyword>
<accession>A0A6J5DSP4</accession>
<reference evidence="5 6" key="1">
    <citation type="submission" date="2020-04" db="EMBL/GenBank/DDBJ databases">
        <authorList>
            <person name="De Canck E."/>
        </authorList>
    </citation>
    <scope>NUCLEOTIDE SEQUENCE [LARGE SCALE GENOMIC DNA]</scope>
    <source>
        <strain evidence="5 6">LMG 29739</strain>
    </source>
</reference>
<keyword evidence="2" id="KW-0238">DNA-binding</keyword>
<evidence type="ECO:0000256" key="1">
    <source>
        <dbReference type="ARBA" id="ARBA00023015"/>
    </source>
</evidence>
<proteinExistence type="predicted"/>